<dbReference type="AlphaFoldDB" id="A0A455RE43"/>
<dbReference type="FunFam" id="1.20.120.220:FF:000003">
    <property type="entry name" value="ATP synthase subunit a"/>
    <property type="match status" value="1"/>
</dbReference>
<comment type="similarity">
    <text evidence="2">Belongs to the ATPase A chain family.</text>
</comment>
<evidence type="ECO:0000256" key="1">
    <source>
        <dbReference type="ARBA" id="ARBA00004448"/>
    </source>
</evidence>
<feature type="transmembrane region" description="Helical" evidence="12">
    <location>
        <begin position="103"/>
        <end position="126"/>
    </location>
</feature>
<evidence type="ECO:0000256" key="6">
    <source>
        <dbReference type="ARBA" id="ARBA00022781"/>
    </source>
</evidence>
<dbReference type="InterPro" id="IPR035908">
    <property type="entry name" value="F0_ATP_A_sf"/>
</dbReference>
<dbReference type="HAMAP" id="MF_01393">
    <property type="entry name" value="ATP_synth_a_bact"/>
    <property type="match status" value="1"/>
</dbReference>
<feature type="transmembrane region" description="Helical" evidence="12">
    <location>
        <begin position="37"/>
        <end position="58"/>
    </location>
</feature>
<dbReference type="SUPFAM" id="SSF81336">
    <property type="entry name" value="F1F0 ATP synthase subunit A"/>
    <property type="match status" value="1"/>
</dbReference>
<feature type="transmembrane region" description="Helical" evidence="12">
    <location>
        <begin position="70"/>
        <end position="91"/>
    </location>
</feature>
<geneLocation type="mitochondrion" evidence="13"/>
<evidence type="ECO:0000256" key="2">
    <source>
        <dbReference type="ARBA" id="ARBA00006810"/>
    </source>
</evidence>
<gene>
    <name evidence="13" type="primary">atp6</name>
</gene>
<keyword evidence="6" id="KW-0375">Hydrogen ion transport</keyword>
<evidence type="ECO:0000256" key="12">
    <source>
        <dbReference type="SAM" id="Phobius"/>
    </source>
</evidence>
<feature type="transmembrane region" description="Helical" evidence="12">
    <location>
        <begin position="348"/>
        <end position="368"/>
    </location>
</feature>
<dbReference type="PRINTS" id="PR00123">
    <property type="entry name" value="ATPASEA"/>
</dbReference>
<dbReference type="InterPro" id="IPR000568">
    <property type="entry name" value="ATP_synth_F0_asu"/>
</dbReference>
<dbReference type="NCBIfam" id="TIGR01131">
    <property type="entry name" value="ATP_synt_6_or_A"/>
    <property type="match status" value="1"/>
</dbReference>
<feature type="transmembrane region" description="Helical" evidence="12">
    <location>
        <begin position="318"/>
        <end position="342"/>
    </location>
</feature>
<dbReference type="PANTHER" id="PTHR11410">
    <property type="entry name" value="ATP SYNTHASE SUBUNIT A"/>
    <property type="match status" value="1"/>
</dbReference>
<dbReference type="EMBL" id="AP019310">
    <property type="protein sequence ID" value="BBH42929.1"/>
    <property type="molecule type" value="Genomic_DNA"/>
</dbReference>
<feature type="transmembrane region" description="Helical" evidence="12">
    <location>
        <begin position="427"/>
        <end position="447"/>
    </location>
</feature>
<proteinExistence type="inferred from homology"/>
<keyword evidence="9 12" id="KW-0472">Membrane</keyword>
<feature type="transmembrane region" description="Helical" evidence="12">
    <location>
        <begin position="241"/>
        <end position="261"/>
    </location>
</feature>
<dbReference type="CDD" id="cd00310">
    <property type="entry name" value="ATP-synt_Fo_a_6"/>
    <property type="match status" value="1"/>
</dbReference>
<dbReference type="InterPro" id="IPR023011">
    <property type="entry name" value="ATP_synth_F0_asu_AS"/>
</dbReference>
<dbReference type="GO" id="GO:0005743">
    <property type="term" value="C:mitochondrial inner membrane"/>
    <property type="evidence" value="ECO:0007669"/>
    <property type="project" value="UniProtKB-SubCell"/>
</dbReference>
<evidence type="ECO:0000313" key="13">
    <source>
        <dbReference type="EMBL" id="BBH42929.1"/>
    </source>
</evidence>
<reference evidence="13" key="1">
    <citation type="journal article" date="2019" name="Sci. Rep.">
        <title>Horizontally-acquired genetic elements in the mitochondrial genome of a centrohelid Marophrys sp. SRT127.</title>
        <authorList>
            <person name="Nishimura Y."/>
            <person name="Shiratori T."/>
            <person name="Ishida K."/>
            <person name="Hashimoto T."/>
            <person name="Ohkuma M."/>
            <person name="Inagaki Y."/>
        </authorList>
    </citation>
    <scope>NUCLEOTIDE SEQUENCE</scope>
    <source>
        <strain evidence="13">SRT127</strain>
    </source>
</reference>
<protein>
    <recommendedName>
        <fullName evidence="11">ATP synthase subunit a</fullName>
    </recommendedName>
</protein>
<dbReference type="Gene3D" id="1.20.120.220">
    <property type="entry name" value="ATP synthase, F0 complex, subunit A"/>
    <property type="match status" value="1"/>
</dbReference>
<keyword evidence="3" id="KW-0813">Transport</keyword>
<feature type="transmembrane region" description="Helical" evidence="12">
    <location>
        <begin position="375"/>
        <end position="393"/>
    </location>
</feature>
<keyword evidence="10" id="KW-0066">ATP synthesis</keyword>
<evidence type="ECO:0000256" key="7">
    <source>
        <dbReference type="ARBA" id="ARBA00022989"/>
    </source>
</evidence>
<organism evidence="13">
    <name type="scientific">Marophrys sp. SRT127</name>
    <dbReference type="NCBI Taxonomy" id="2488311"/>
    <lineage>
        <taxon>Eukaryota</taxon>
        <taxon>Haptista</taxon>
        <taxon>Centroplasthelida</taxon>
        <taxon>Panacanthocystida</taxon>
        <taxon>Acanthocystida</taxon>
        <taxon>Marophrys</taxon>
    </lineage>
</organism>
<dbReference type="Pfam" id="PF00119">
    <property type="entry name" value="ATP-synt_A"/>
    <property type="match status" value="1"/>
</dbReference>
<dbReference type="InterPro" id="IPR045083">
    <property type="entry name" value="ATP_synth_F0_asu_bact/mt"/>
</dbReference>
<evidence type="ECO:0000256" key="4">
    <source>
        <dbReference type="ARBA" id="ARBA00022547"/>
    </source>
</evidence>
<evidence type="ECO:0000256" key="9">
    <source>
        <dbReference type="ARBA" id="ARBA00023136"/>
    </source>
</evidence>
<comment type="subcellular location">
    <subcellularLocation>
        <location evidence="1 11">Mitochondrion inner membrane</location>
        <topology evidence="1 11">Multi-pass membrane protein</topology>
    </subcellularLocation>
</comment>
<dbReference type="GO" id="GO:0046933">
    <property type="term" value="F:proton-transporting ATP synthase activity, rotational mechanism"/>
    <property type="evidence" value="ECO:0007669"/>
    <property type="project" value="TreeGrafter"/>
</dbReference>
<name>A0A455RE43_9EUKA</name>
<dbReference type="PROSITE" id="PS00449">
    <property type="entry name" value="ATPASE_A"/>
    <property type="match status" value="1"/>
</dbReference>
<accession>A0A455RE43</accession>
<keyword evidence="13" id="KW-0496">Mitochondrion</keyword>
<keyword evidence="7 12" id="KW-1133">Transmembrane helix</keyword>
<feature type="transmembrane region" description="Helical" evidence="12">
    <location>
        <begin position="453"/>
        <end position="472"/>
    </location>
</feature>
<evidence type="ECO:0000256" key="3">
    <source>
        <dbReference type="ARBA" id="ARBA00022448"/>
    </source>
</evidence>
<dbReference type="PANTHER" id="PTHR11410:SF0">
    <property type="entry name" value="ATP SYNTHASE SUBUNIT A"/>
    <property type="match status" value="1"/>
</dbReference>
<keyword evidence="8" id="KW-0406">Ion transport</keyword>
<evidence type="ECO:0000256" key="11">
    <source>
        <dbReference type="RuleBase" id="RU004450"/>
    </source>
</evidence>
<keyword evidence="5 12" id="KW-0812">Transmembrane</keyword>
<keyword evidence="4" id="KW-0138">CF(0)</keyword>
<dbReference type="GO" id="GO:0045259">
    <property type="term" value="C:proton-transporting ATP synthase complex"/>
    <property type="evidence" value="ECO:0007669"/>
    <property type="project" value="UniProtKB-KW"/>
</dbReference>
<evidence type="ECO:0000256" key="10">
    <source>
        <dbReference type="ARBA" id="ARBA00023310"/>
    </source>
</evidence>
<evidence type="ECO:0000256" key="8">
    <source>
        <dbReference type="ARBA" id="ARBA00023065"/>
    </source>
</evidence>
<evidence type="ECO:0000256" key="5">
    <source>
        <dbReference type="ARBA" id="ARBA00022692"/>
    </source>
</evidence>
<sequence length="478" mass="52207">MHMIISPLEQFNVLSLYDFSLTNISNFEVASARLSFLVWYTLYEMPSSALQAIFVALAENLPIFRIAIGALTVTIQTAMSVAGPVTAMLALGVSKMPLMETGAVHVFAIVDFLYGPLWSLLTHAWFTAYLKLTVSNSNSTDCYLLLPSVFGLSQIWSGLTNEGAVAPIVEGGDGYRAAFVGGNLALISSSIGVAFVYAYLTAAEVASAALMWVYSNTTEHLFYLSTKDFSYLIFSLNTSTIWLSLGFILSTFLLTSAIAAVPHSKRGSGSNIADSSRPHAGGSMTLISTNNWQTILEILYEIILGVVNENAGPKGIKYFPLIFTTFLIILICNLFGMIPYSFTVTSHLIVTFSVALAIFIGINILGILKNRRHFLSLFFPPGAPLALAPLLVFIELVSYVFRVLSLSIRLFANLMSGHTLLKILSTFAWAAVSFWGIFLIPCVIIFLVTGLEIAIAFLQAYIFSVLLCIYINDAFNLH</sequence>